<name>A0A9Q4EJL5_9BACI</name>
<comment type="caution">
    <text evidence="2">The sequence shown here is derived from an EMBL/GenBank/DDBJ whole genome shotgun (WGS) entry which is preliminary data.</text>
</comment>
<keyword evidence="1" id="KW-0472">Membrane</keyword>
<proteinExistence type="predicted"/>
<gene>
    <name evidence="2" type="ORF">MOF03_09260</name>
</gene>
<sequence>MEHDGSMARVLRFCEWIMRFAYTNLLWLLFTIIGLGVFGVMPATAALFAVMRKWIQGQDHVPVLPTFWREYKAEFLRSNLIGAVLVLIGLIIYIDLAFIYPSHFLLHILRFAIMIFGFLFVSMLFYVFPLIVHFDWKKRLYFKFSLLLSVAYLQYTLVMLALTVALFFLLAYLPGIVPFFSVSLISYCHMRIAYAVLVKLEQQDHEPAKKHPAPEAFYPETR</sequence>
<protein>
    <submittedName>
        <fullName evidence="2">YesL family protein</fullName>
    </submittedName>
</protein>
<dbReference type="EMBL" id="JALAWA010000004">
    <property type="protein sequence ID" value="MCY9184845.1"/>
    <property type="molecule type" value="Genomic_DNA"/>
</dbReference>
<feature type="transmembrane region" description="Helical" evidence="1">
    <location>
        <begin position="144"/>
        <end position="173"/>
    </location>
</feature>
<feature type="transmembrane region" description="Helical" evidence="1">
    <location>
        <begin position="79"/>
        <end position="99"/>
    </location>
</feature>
<keyword evidence="1" id="KW-1133">Transmembrane helix</keyword>
<evidence type="ECO:0000313" key="2">
    <source>
        <dbReference type="EMBL" id="MCY9184845.1"/>
    </source>
</evidence>
<dbReference type="Proteomes" id="UP001073053">
    <property type="component" value="Unassembled WGS sequence"/>
</dbReference>
<accession>A0A9Q4EJL5</accession>
<organism evidence="2 3">
    <name type="scientific">Bacillus halotolerans</name>
    <dbReference type="NCBI Taxonomy" id="260554"/>
    <lineage>
        <taxon>Bacteria</taxon>
        <taxon>Bacillati</taxon>
        <taxon>Bacillota</taxon>
        <taxon>Bacilli</taxon>
        <taxon>Bacillales</taxon>
        <taxon>Bacillaceae</taxon>
        <taxon>Bacillus</taxon>
    </lineage>
</organism>
<feature type="transmembrane region" description="Helical" evidence="1">
    <location>
        <begin position="111"/>
        <end position="132"/>
    </location>
</feature>
<feature type="transmembrane region" description="Helical" evidence="1">
    <location>
        <begin position="25"/>
        <end position="50"/>
    </location>
</feature>
<dbReference type="RefSeq" id="WP_268498590.1">
    <property type="nucleotide sequence ID" value="NZ_JALAPT010000005.1"/>
</dbReference>
<dbReference type="AlphaFoldDB" id="A0A9Q4EJL5"/>
<evidence type="ECO:0000256" key="1">
    <source>
        <dbReference type="SAM" id="Phobius"/>
    </source>
</evidence>
<dbReference type="InterPro" id="IPR006938">
    <property type="entry name" value="DUF624"/>
</dbReference>
<dbReference type="Pfam" id="PF04854">
    <property type="entry name" value="DUF624"/>
    <property type="match status" value="1"/>
</dbReference>
<reference evidence="2" key="1">
    <citation type="submission" date="2022-02" db="EMBL/GenBank/DDBJ databases">
        <title>Crop Bioprotection Bacillus Genome Sequencing.</title>
        <authorList>
            <person name="Dunlap C."/>
        </authorList>
    </citation>
    <scope>NUCLEOTIDE SEQUENCE</scope>
    <source>
        <strain evidence="2">EC49O2N-C10</strain>
    </source>
</reference>
<evidence type="ECO:0000313" key="3">
    <source>
        <dbReference type="Proteomes" id="UP001073053"/>
    </source>
</evidence>
<keyword evidence="1" id="KW-0812">Transmembrane</keyword>